<keyword evidence="2 4" id="KW-0808">Transferase</keyword>
<proteinExistence type="predicted"/>
<dbReference type="PANTHER" id="PTHR30420">
    <property type="entry name" value="N-SUCCINYLARGININE DIHYDROLASE"/>
    <property type="match status" value="1"/>
</dbReference>
<sequence>MSDVRYSLRAWTSADEAVCAQWRNQAGQPPAAPAPEEQALVLCDADGRPQACARLRPHLGLDIPRYSFHIGRAVHAAAELGLYHCQDTLLLGNDHTGEAELVDLACAPDCPQPQQALSALLEALLKPWLADPANRGRQLVVELAGWRRADGRSPFWDGLGRLFYPADPTPQRARWGEAWPAHLAALMPRQTLYLSFLAEPARQALGRAHEGAAPALQALATQGFAYSRHVRIDDGGPIWVLQASTRLG</sequence>
<dbReference type="GO" id="GO:0008791">
    <property type="term" value="F:arginine N-succinyltransferase activity"/>
    <property type="evidence" value="ECO:0007669"/>
    <property type="project" value="InterPro"/>
</dbReference>
<name>A0A4R6N9C8_9BURK</name>
<dbReference type="AlphaFoldDB" id="A0A4R6N9C8"/>
<dbReference type="Proteomes" id="UP000295357">
    <property type="component" value="Unassembled WGS sequence"/>
</dbReference>
<dbReference type="InterPro" id="IPR016181">
    <property type="entry name" value="Acyl_CoA_acyltransferase"/>
</dbReference>
<dbReference type="InterPro" id="IPR007041">
    <property type="entry name" value="Arg_succinylTrfase_AstA/AruG"/>
</dbReference>
<keyword evidence="3" id="KW-0012">Acyltransferase</keyword>
<comment type="caution">
    <text evidence="4">The sequence shown here is derived from an EMBL/GenBank/DDBJ whole genome shotgun (WGS) entry which is preliminary data.</text>
</comment>
<dbReference type="GO" id="GO:0006527">
    <property type="term" value="P:L-arginine catabolic process"/>
    <property type="evidence" value="ECO:0007669"/>
    <property type="project" value="InterPro"/>
</dbReference>
<dbReference type="PANTHER" id="PTHR30420:SF1">
    <property type="entry name" value="ARGININE N-SUCCINYLTRANSFERASE"/>
    <property type="match status" value="1"/>
</dbReference>
<organism evidence="4 5">
    <name type="scientific">Roseateles asaccharophilus</name>
    <dbReference type="NCBI Taxonomy" id="582607"/>
    <lineage>
        <taxon>Bacteria</taxon>
        <taxon>Pseudomonadati</taxon>
        <taxon>Pseudomonadota</taxon>
        <taxon>Betaproteobacteria</taxon>
        <taxon>Burkholderiales</taxon>
        <taxon>Sphaerotilaceae</taxon>
        <taxon>Roseateles</taxon>
    </lineage>
</organism>
<dbReference type="Pfam" id="PF04958">
    <property type="entry name" value="AstA"/>
    <property type="match status" value="1"/>
</dbReference>
<evidence type="ECO:0000313" key="4">
    <source>
        <dbReference type="EMBL" id="TDP11880.1"/>
    </source>
</evidence>
<evidence type="ECO:0000256" key="3">
    <source>
        <dbReference type="ARBA" id="ARBA00023315"/>
    </source>
</evidence>
<dbReference type="SUPFAM" id="SSF55729">
    <property type="entry name" value="Acyl-CoA N-acyltransferases (Nat)"/>
    <property type="match status" value="1"/>
</dbReference>
<reference evidence="4 5" key="1">
    <citation type="submission" date="2019-03" db="EMBL/GenBank/DDBJ databases">
        <title>Genomic Encyclopedia of Type Strains, Phase IV (KMG-IV): sequencing the most valuable type-strain genomes for metagenomic binning, comparative biology and taxonomic classification.</title>
        <authorList>
            <person name="Goeker M."/>
        </authorList>
    </citation>
    <scope>NUCLEOTIDE SEQUENCE [LARGE SCALE GENOMIC DNA]</scope>
    <source>
        <strain evidence="4 5">DSM 25082</strain>
    </source>
</reference>
<keyword evidence="5" id="KW-1185">Reference proteome</keyword>
<dbReference type="OrthoDB" id="21121at2"/>
<evidence type="ECO:0000256" key="2">
    <source>
        <dbReference type="ARBA" id="ARBA00022679"/>
    </source>
</evidence>
<dbReference type="RefSeq" id="WP_133602647.1">
    <property type="nucleotide sequence ID" value="NZ_JAUFPJ010000002.1"/>
</dbReference>
<dbReference type="EMBL" id="SNXE01000002">
    <property type="protein sequence ID" value="TDP11880.1"/>
    <property type="molecule type" value="Genomic_DNA"/>
</dbReference>
<evidence type="ECO:0000313" key="5">
    <source>
        <dbReference type="Proteomes" id="UP000295357"/>
    </source>
</evidence>
<protein>
    <submittedName>
        <fullName evidence="4">Arginine/ornithine succinyltransferase subunit-like protein</fullName>
    </submittedName>
</protein>
<evidence type="ECO:0000256" key="1">
    <source>
        <dbReference type="ARBA" id="ARBA00022503"/>
    </source>
</evidence>
<keyword evidence="1" id="KW-0056">Arginine metabolism</keyword>
<accession>A0A4R6N9C8</accession>
<gene>
    <name evidence="4" type="ORF">DFR39_102264</name>
</gene>